<feature type="transmembrane region" description="Helical" evidence="1">
    <location>
        <begin position="9"/>
        <end position="29"/>
    </location>
</feature>
<keyword evidence="1" id="KW-1133">Transmembrane helix</keyword>
<sequence>MRSGKLKPYAIIAILLVFTVFCTGASMYLRFRTGTIVYQSWVWDIFLGWVPLTLSLILLEIAGRKRTLFSRFLLTAVGLAWFFFLPNASYLVTELIHVFRDFKPIPHTTFWLHTDFWLGLVVAFSTGLLGLMLFSLSLYIVHRIVSETLGEWYGWLGAGLVVGVSSIGIYIGRFIRWNSWDVISDPQAILRDLLEIVSDDRSRRFMLAFTLLILVVQTVMYLFFYAVAAMGSRQSFKSS</sequence>
<organism evidence="2 3">
    <name type="scientific">Paenibacillus filicis</name>
    <dbReference type="NCBI Taxonomy" id="669464"/>
    <lineage>
        <taxon>Bacteria</taxon>
        <taxon>Bacillati</taxon>
        <taxon>Bacillota</taxon>
        <taxon>Bacilli</taxon>
        <taxon>Bacillales</taxon>
        <taxon>Paenibacillaceae</taxon>
        <taxon>Paenibacillus</taxon>
    </lineage>
</organism>
<feature type="transmembrane region" description="Helical" evidence="1">
    <location>
        <begin position="116"/>
        <end position="140"/>
    </location>
</feature>
<evidence type="ECO:0000313" key="3">
    <source>
        <dbReference type="Proteomes" id="UP001469365"/>
    </source>
</evidence>
<comment type="caution">
    <text evidence="2">The sequence shown here is derived from an EMBL/GenBank/DDBJ whole genome shotgun (WGS) entry which is preliminary data.</text>
</comment>
<dbReference type="Proteomes" id="UP001469365">
    <property type="component" value="Unassembled WGS sequence"/>
</dbReference>
<gene>
    <name evidence="2" type="ORF">WMW72_33265</name>
</gene>
<keyword evidence="1" id="KW-0472">Membrane</keyword>
<evidence type="ECO:0000256" key="1">
    <source>
        <dbReference type="SAM" id="Phobius"/>
    </source>
</evidence>
<name>A0ABU9DXA3_9BACL</name>
<protein>
    <submittedName>
        <fullName evidence="2">DUF1361 domain-containing protein</fullName>
    </submittedName>
</protein>
<dbReference type="RefSeq" id="WP_341419884.1">
    <property type="nucleotide sequence ID" value="NZ_JBBPCC010000035.1"/>
</dbReference>
<accession>A0ABU9DXA3</accession>
<dbReference type="EMBL" id="JBBPCC010000035">
    <property type="protein sequence ID" value="MEK8132762.1"/>
    <property type="molecule type" value="Genomic_DNA"/>
</dbReference>
<feature type="transmembrane region" description="Helical" evidence="1">
    <location>
        <begin position="41"/>
        <end position="61"/>
    </location>
</feature>
<feature type="transmembrane region" description="Helical" evidence="1">
    <location>
        <begin position="152"/>
        <end position="171"/>
    </location>
</feature>
<feature type="transmembrane region" description="Helical" evidence="1">
    <location>
        <begin position="73"/>
        <end position="96"/>
    </location>
</feature>
<feature type="transmembrane region" description="Helical" evidence="1">
    <location>
        <begin position="205"/>
        <end position="228"/>
    </location>
</feature>
<keyword evidence="3" id="KW-1185">Reference proteome</keyword>
<proteinExistence type="predicted"/>
<dbReference type="InterPro" id="IPR009793">
    <property type="entry name" value="DUF1361"/>
</dbReference>
<reference evidence="2 3" key="1">
    <citation type="submission" date="2024-04" db="EMBL/GenBank/DDBJ databases">
        <title>draft genome sequnece of Paenibacillus filicis.</title>
        <authorList>
            <person name="Kim D.-U."/>
        </authorList>
    </citation>
    <scope>NUCLEOTIDE SEQUENCE [LARGE SCALE GENOMIC DNA]</scope>
    <source>
        <strain evidence="2 3">KACC14197</strain>
    </source>
</reference>
<keyword evidence="1" id="KW-0812">Transmembrane</keyword>
<evidence type="ECO:0000313" key="2">
    <source>
        <dbReference type="EMBL" id="MEK8132762.1"/>
    </source>
</evidence>
<dbReference type="Pfam" id="PF07099">
    <property type="entry name" value="DUF1361"/>
    <property type="match status" value="1"/>
</dbReference>